<dbReference type="PANTHER" id="PTHR42760">
    <property type="entry name" value="SHORT-CHAIN DEHYDROGENASES/REDUCTASES FAMILY MEMBER"/>
    <property type="match status" value="1"/>
</dbReference>
<dbReference type="AlphaFoldDB" id="A0A7X6I5C2"/>
<dbReference type="SUPFAM" id="SSF51735">
    <property type="entry name" value="NAD(P)-binding Rossmann-fold domains"/>
    <property type="match status" value="1"/>
</dbReference>
<dbReference type="InterPro" id="IPR036291">
    <property type="entry name" value="NAD(P)-bd_dom_sf"/>
</dbReference>
<comment type="caution">
    <text evidence="3">The sequence shown here is derived from an EMBL/GenBank/DDBJ whole genome shotgun (WGS) entry which is preliminary data.</text>
</comment>
<dbReference type="PRINTS" id="PR00081">
    <property type="entry name" value="GDHRDH"/>
</dbReference>
<dbReference type="GO" id="GO:0016616">
    <property type="term" value="F:oxidoreductase activity, acting on the CH-OH group of donors, NAD or NADP as acceptor"/>
    <property type="evidence" value="ECO:0007669"/>
    <property type="project" value="TreeGrafter"/>
</dbReference>
<protein>
    <submittedName>
        <fullName evidence="3">SDR family oxidoreductase</fullName>
    </submittedName>
</protein>
<dbReference type="RefSeq" id="WP_168106187.1">
    <property type="nucleotide sequence ID" value="NZ_VTOX01000001.1"/>
</dbReference>
<sequence length="259" mass="27497">MSEATAVVTGGASGIGAATARRFALSGMRVAVVDLNREAGEALANELGGGASFHSCDVGDPDAVERVAHAIEQEGPPVRVLFTSAGLIANAETVLDMDMEAHERVWRVNYLGTVHACRSFGRRMTQRREGAIVTVSSINSFMPLPLPAYNPGKAAVSRLTQLLAVELGRHGIRVNSVAPTYVMTPPLRARMDAGLRDEKKMMAVHALDRLPAPQDIAEAVFFLCSDAARAITGVTLPVDSGWLAAVSYKTFAGGVPWTE</sequence>
<dbReference type="Gene3D" id="3.40.50.720">
    <property type="entry name" value="NAD(P)-binding Rossmann-like Domain"/>
    <property type="match status" value="1"/>
</dbReference>
<evidence type="ECO:0000313" key="3">
    <source>
        <dbReference type="EMBL" id="NKE65166.1"/>
    </source>
</evidence>
<keyword evidence="4" id="KW-1185">Reference proteome</keyword>
<dbReference type="Proteomes" id="UP000521868">
    <property type="component" value="Unassembled WGS sequence"/>
</dbReference>
<dbReference type="FunFam" id="3.40.50.720:FF:000084">
    <property type="entry name" value="Short-chain dehydrogenase reductase"/>
    <property type="match status" value="1"/>
</dbReference>
<comment type="similarity">
    <text evidence="1">Belongs to the short-chain dehydrogenases/reductases (SDR) family.</text>
</comment>
<name>A0A7X6I5C2_9BURK</name>
<evidence type="ECO:0000313" key="4">
    <source>
        <dbReference type="Proteomes" id="UP000521868"/>
    </source>
</evidence>
<keyword evidence="2" id="KW-0560">Oxidoreductase</keyword>
<gene>
    <name evidence="3" type="ORF">RAMLITH_04985</name>
</gene>
<proteinExistence type="inferred from homology"/>
<dbReference type="EMBL" id="VTOX01000001">
    <property type="protein sequence ID" value="NKE65166.1"/>
    <property type="molecule type" value="Genomic_DNA"/>
</dbReference>
<dbReference type="InterPro" id="IPR002347">
    <property type="entry name" value="SDR_fam"/>
</dbReference>
<dbReference type="CDD" id="cd05233">
    <property type="entry name" value="SDR_c"/>
    <property type="match status" value="1"/>
</dbReference>
<accession>A0A7X6I5C2</accession>
<reference evidence="3 4" key="1">
    <citation type="journal article" date="2020" name="Nature">
        <title>Bacterial chemolithoautotrophy via manganese oxidation.</title>
        <authorList>
            <person name="Yu H."/>
            <person name="Leadbetter J.R."/>
        </authorList>
    </citation>
    <scope>NUCLEOTIDE SEQUENCE [LARGE SCALE GENOMIC DNA]</scope>
    <source>
        <strain evidence="3 4">RBP-1</strain>
    </source>
</reference>
<evidence type="ECO:0000256" key="2">
    <source>
        <dbReference type="ARBA" id="ARBA00023002"/>
    </source>
</evidence>
<evidence type="ECO:0000256" key="1">
    <source>
        <dbReference type="ARBA" id="ARBA00006484"/>
    </source>
</evidence>
<dbReference type="Pfam" id="PF13561">
    <property type="entry name" value="adh_short_C2"/>
    <property type="match status" value="1"/>
</dbReference>
<dbReference type="PANTHER" id="PTHR42760:SF115">
    <property type="entry name" value="3-OXOACYL-[ACYL-CARRIER-PROTEIN] REDUCTASE FABG"/>
    <property type="match status" value="1"/>
</dbReference>
<organism evidence="3 4">
    <name type="scientific">Ramlibacter lithotrophicus</name>
    <dbReference type="NCBI Taxonomy" id="2606681"/>
    <lineage>
        <taxon>Bacteria</taxon>
        <taxon>Pseudomonadati</taxon>
        <taxon>Pseudomonadota</taxon>
        <taxon>Betaproteobacteria</taxon>
        <taxon>Burkholderiales</taxon>
        <taxon>Comamonadaceae</taxon>
        <taxon>Ramlibacter</taxon>
    </lineage>
</organism>
<dbReference type="PRINTS" id="PR00080">
    <property type="entry name" value="SDRFAMILY"/>
</dbReference>